<dbReference type="RefSeq" id="WP_078501981.1">
    <property type="nucleotide sequence ID" value="NZ_MSZX01000012.1"/>
</dbReference>
<comment type="caution">
    <text evidence="2">The sequence shown here is derived from an EMBL/GenBank/DDBJ whole genome shotgun (WGS) entry which is preliminary data.</text>
</comment>
<dbReference type="PANTHER" id="PTHR12110">
    <property type="entry name" value="HYDROXYPYRUVATE ISOMERASE"/>
    <property type="match status" value="1"/>
</dbReference>
<dbReference type="AlphaFoldDB" id="A0A1T2X3A6"/>
<evidence type="ECO:0000313" key="2">
    <source>
        <dbReference type="EMBL" id="OPA74063.1"/>
    </source>
</evidence>
<dbReference type="GO" id="GO:0016853">
    <property type="term" value="F:isomerase activity"/>
    <property type="evidence" value="ECO:0007669"/>
    <property type="project" value="UniProtKB-KW"/>
</dbReference>
<keyword evidence="2" id="KW-0413">Isomerase</keyword>
<sequence length="275" mass="31332">MITLTGFSDEISTDLNEQLTCLESESMRYLEFRGVWGKNVLKLNDAELAAVKEELQRREIGVSSIGSPIGKISIEDPFEPHLQDFERALHVAEYFNTRYIRVFSFFIPENNDPSRYRDEVMERMNQLVKRAEKREIILLHENEKDIFGDTSERCLDILQTVNSPSLRAAYDPANFVQCGVKPFKEAFPILKPYIEYVHIKDAIHSDGHVTVAGKGDGQVKEALAALKQEGYNGFLSLEPHLQSAGTFKGFSGAQLFKEATQACKVILDELHWDWE</sequence>
<evidence type="ECO:0000259" key="1">
    <source>
        <dbReference type="Pfam" id="PF01261"/>
    </source>
</evidence>
<dbReference type="Gene3D" id="3.20.20.150">
    <property type="entry name" value="Divalent-metal-dependent TIM barrel enzymes"/>
    <property type="match status" value="1"/>
</dbReference>
<organism evidence="2 3">
    <name type="scientific">Paenibacillus selenitireducens</name>
    <dbReference type="NCBI Taxonomy" id="1324314"/>
    <lineage>
        <taxon>Bacteria</taxon>
        <taxon>Bacillati</taxon>
        <taxon>Bacillota</taxon>
        <taxon>Bacilli</taxon>
        <taxon>Bacillales</taxon>
        <taxon>Paenibacillaceae</taxon>
        <taxon>Paenibacillus</taxon>
    </lineage>
</organism>
<protein>
    <submittedName>
        <fullName evidence="2">Xylose isomerase</fullName>
    </submittedName>
</protein>
<reference evidence="2 3" key="1">
    <citation type="submission" date="2017-01" db="EMBL/GenBank/DDBJ databases">
        <title>Genome analysis of Paenibacillus selenitrireducens ES3-24.</title>
        <authorList>
            <person name="Xu D."/>
            <person name="Yao R."/>
            <person name="Zheng S."/>
        </authorList>
    </citation>
    <scope>NUCLEOTIDE SEQUENCE [LARGE SCALE GENOMIC DNA]</scope>
    <source>
        <strain evidence="2 3">ES3-24</strain>
    </source>
</reference>
<dbReference type="PANTHER" id="PTHR12110:SF53">
    <property type="entry name" value="BLR5974 PROTEIN"/>
    <property type="match status" value="1"/>
</dbReference>
<keyword evidence="3" id="KW-1185">Reference proteome</keyword>
<dbReference type="InterPro" id="IPR013022">
    <property type="entry name" value="Xyl_isomerase-like_TIM-brl"/>
</dbReference>
<dbReference type="EMBL" id="MSZX01000012">
    <property type="protein sequence ID" value="OPA74063.1"/>
    <property type="molecule type" value="Genomic_DNA"/>
</dbReference>
<dbReference type="InterPro" id="IPR036237">
    <property type="entry name" value="Xyl_isomerase-like_sf"/>
</dbReference>
<name>A0A1T2X3A6_9BACL</name>
<gene>
    <name evidence="2" type="ORF">BVG16_25260</name>
</gene>
<dbReference type="OrthoDB" id="9815124at2"/>
<dbReference type="Proteomes" id="UP000190188">
    <property type="component" value="Unassembled WGS sequence"/>
</dbReference>
<dbReference type="InterPro" id="IPR050312">
    <property type="entry name" value="IolE/XylAMocC-like"/>
</dbReference>
<feature type="domain" description="Xylose isomerase-like TIM barrel" evidence="1">
    <location>
        <begin position="33"/>
        <end position="240"/>
    </location>
</feature>
<dbReference type="STRING" id="1324314.BVG16_25260"/>
<dbReference type="Pfam" id="PF01261">
    <property type="entry name" value="AP_endonuc_2"/>
    <property type="match status" value="1"/>
</dbReference>
<evidence type="ECO:0000313" key="3">
    <source>
        <dbReference type="Proteomes" id="UP000190188"/>
    </source>
</evidence>
<proteinExistence type="predicted"/>
<dbReference type="SUPFAM" id="SSF51658">
    <property type="entry name" value="Xylose isomerase-like"/>
    <property type="match status" value="1"/>
</dbReference>
<accession>A0A1T2X3A6</accession>